<dbReference type="Proteomes" id="UP000192596">
    <property type="component" value="Unassembled WGS sequence"/>
</dbReference>
<dbReference type="InParanoid" id="A0A1V8ST11"/>
<evidence type="ECO:0000313" key="2">
    <source>
        <dbReference type="EMBL" id="OQO02286.1"/>
    </source>
</evidence>
<name>A0A1V8ST11_9PEZI</name>
<organism evidence="2 3">
    <name type="scientific">Cryoendolithus antarcticus</name>
    <dbReference type="NCBI Taxonomy" id="1507870"/>
    <lineage>
        <taxon>Eukaryota</taxon>
        <taxon>Fungi</taxon>
        <taxon>Dikarya</taxon>
        <taxon>Ascomycota</taxon>
        <taxon>Pezizomycotina</taxon>
        <taxon>Dothideomycetes</taxon>
        <taxon>Dothideomycetidae</taxon>
        <taxon>Cladosporiales</taxon>
        <taxon>Cladosporiaceae</taxon>
        <taxon>Cryoendolithus</taxon>
    </lineage>
</organism>
<reference evidence="3" key="1">
    <citation type="submission" date="2017-03" db="EMBL/GenBank/DDBJ databases">
        <title>Genomes of endolithic fungi from Antarctica.</title>
        <authorList>
            <person name="Coleine C."/>
            <person name="Masonjones S."/>
            <person name="Stajich J.E."/>
        </authorList>
    </citation>
    <scope>NUCLEOTIDE SEQUENCE [LARGE SCALE GENOMIC DNA]</scope>
    <source>
        <strain evidence="3">CCFEE 5527</strain>
    </source>
</reference>
<comment type="caution">
    <text evidence="2">The sequence shown here is derived from an EMBL/GenBank/DDBJ whole genome shotgun (WGS) entry which is preliminary data.</text>
</comment>
<proteinExistence type="predicted"/>
<feature type="region of interest" description="Disordered" evidence="1">
    <location>
        <begin position="1"/>
        <end position="61"/>
    </location>
</feature>
<evidence type="ECO:0000256" key="1">
    <source>
        <dbReference type="SAM" id="MobiDB-lite"/>
    </source>
</evidence>
<feature type="compositionally biased region" description="Basic residues" evidence="1">
    <location>
        <begin position="1"/>
        <end position="10"/>
    </location>
</feature>
<dbReference type="OrthoDB" id="4167490at2759"/>
<evidence type="ECO:0000313" key="3">
    <source>
        <dbReference type="Proteomes" id="UP000192596"/>
    </source>
</evidence>
<accession>A0A1V8ST11</accession>
<dbReference type="AlphaFoldDB" id="A0A1V8ST11"/>
<protein>
    <submittedName>
        <fullName evidence="2">Uncharacterized protein</fullName>
    </submittedName>
</protein>
<dbReference type="EMBL" id="NAJO01000028">
    <property type="protein sequence ID" value="OQO02286.1"/>
    <property type="molecule type" value="Genomic_DNA"/>
</dbReference>
<gene>
    <name evidence="2" type="ORF">B0A48_11840</name>
</gene>
<sequence>MASKKSKKSPAKCTTAKASSSGAASKRKEPSDDTPFKSSRTDEFDSAKIAPSVDADQSIKRAKQQRALSPLESMPTELLHDIFVLSENLDLPLASKPLQSQLSNEHLHMALTRQILGEVARKAKEAKLSQEPLRFADIMQTDVQAANRLLNARFFTLEICKSWLVKSTIDTSHLPDASSFFPNRLEFHYTRLWNVNISWAVNVITIPSKLFRAPWTAGKIGLLHVLESMLPNRWPYDETAVDSMAEMTHAGLKAAIADNCSPVVSQLSRYSLGQATKLLRAAVIDHGCDEGTVSALVRDGVVYFEGEMDNLRGRLDEGEIDIEDVTPACEIDFYDVQLRDWANAAKKRGDDKSTWLMELMGEAARSVDDLHAKLIHDYQHDSIDDDGPTYDSDEDCDGLFVKE</sequence>
<keyword evidence="3" id="KW-1185">Reference proteome</keyword>
<feature type="compositionally biased region" description="Basic and acidic residues" evidence="1">
    <location>
        <begin position="26"/>
        <end position="46"/>
    </location>
</feature>
<feature type="compositionally biased region" description="Low complexity" evidence="1">
    <location>
        <begin position="11"/>
        <end position="24"/>
    </location>
</feature>